<proteinExistence type="predicted"/>
<organism evidence="1 2">
    <name type="scientific">Paenibacillus larvae subsp. larvae</name>
    <dbReference type="NCBI Taxonomy" id="147375"/>
    <lineage>
        <taxon>Bacteria</taxon>
        <taxon>Bacillati</taxon>
        <taxon>Bacillota</taxon>
        <taxon>Bacilli</taxon>
        <taxon>Bacillales</taxon>
        <taxon>Paenibacillaceae</taxon>
        <taxon>Paenibacillus</taxon>
    </lineage>
</organism>
<dbReference type="GeneID" id="64217703"/>
<evidence type="ECO:0000313" key="1">
    <source>
        <dbReference type="EMBL" id="AVF25097.1"/>
    </source>
</evidence>
<dbReference type="RefSeq" id="WP_104932650.1">
    <property type="nucleotide sequence ID" value="NZ_CP019655.1"/>
</dbReference>
<evidence type="ECO:0000313" key="2">
    <source>
        <dbReference type="Proteomes" id="UP000239833"/>
    </source>
</evidence>
<dbReference type="Proteomes" id="UP000239833">
    <property type="component" value="Chromosome"/>
</dbReference>
<accession>A0A2L1TWP1</accession>
<sequence>MKKTTEFRLEDGMVYKFRIPYSSIIKLRDEGIDLLSKKGMEDIDKDPGKLIKIFWFGLNAAGQDFTLEQATDIMDDILSEMYVEDFAAVLRESIQIKTKQSHDQNPKKKQKK</sequence>
<gene>
    <name evidence="1" type="ORF">ERICIII_00890</name>
</gene>
<evidence type="ECO:0008006" key="3">
    <source>
        <dbReference type="Google" id="ProtNLM"/>
    </source>
</evidence>
<protein>
    <recommendedName>
        <fullName evidence="3">Phage protein</fullName>
    </recommendedName>
</protein>
<dbReference type="EMBL" id="CP019655">
    <property type="protein sequence ID" value="AVF25097.1"/>
    <property type="molecule type" value="Genomic_DNA"/>
</dbReference>
<name>A0A2L1TWP1_9BACL</name>
<reference evidence="2" key="1">
    <citation type="submission" date="2017-02" db="EMBL/GenBank/DDBJ databases">
        <title>Delineation of Paenibacillus larvae strains originating from foulbrood outbreaks.</title>
        <authorList>
            <person name="Beims H."/>
            <person name="Bunk B."/>
            <person name="Sproeer C."/>
            <person name="Mohr K.I."/>
            <person name="Pradella S."/>
            <person name="Guenther G."/>
            <person name="Rohde M."/>
            <person name="von der Ohe W."/>
            <person name="Steinert M."/>
        </authorList>
    </citation>
    <scope>NUCLEOTIDE SEQUENCE [LARGE SCALE GENOMIC DNA]</scope>
    <source>
        <strain evidence="2">Eric_III</strain>
    </source>
</reference>
<dbReference type="AlphaFoldDB" id="A0A2L1TWP1"/>